<keyword evidence="7" id="KW-1015">Disulfide bond</keyword>
<dbReference type="PROSITE" id="PS50941">
    <property type="entry name" value="CHIT_BIND_I_2"/>
    <property type="match status" value="2"/>
</dbReference>
<feature type="signal peptide" evidence="10">
    <location>
        <begin position="1"/>
        <end position="31"/>
    </location>
</feature>
<dbReference type="CDD" id="cd14066">
    <property type="entry name" value="STKc_IRAK"/>
    <property type="match status" value="1"/>
</dbReference>
<feature type="disulfide bond" evidence="7">
    <location>
        <begin position="44"/>
        <end position="56"/>
    </location>
</feature>
<dbReference type="Gene3D" id="3.30.60.10">
    <property type="entry name" value="Endochitinase-like"/>
    <property type="match status" value="2"/>
</dbReference>
<evidence type="ECO:0000256" key="2">
    <source>
        <dbReference type="ARBA" id="ARBA00022679"/>
    </source>
</evidence>
<evidence type="ECO:0000256" key="7">
    <source>
        <dbReference type="PROSITE-ProRule" id="PRU00261"/>
    </source>
</evidence>
<feature type="disulfide bond" evidence="7">
    <location>
        <begin position="93"/>
        <end position="105"/>
    </location>
</feature>
<evidence type="ECO:0000259" key="12">
    <source>
        <dbReference type="PROSITE" id="PS50941"/>
    </source>
</evidence>
<dbReference type="Proteomes" id="UP000077202">
    <property type="component" value="Unassembled WGS sequence"/>
</dbReference>
<feature type="disulfide bond" evidence="7">
    <location>
        <begin position="49"/>
        <end position="63"/>
    </location>
</feature>
<keyword evidence="3 10" id="KW-0732">Signal</keyword>
<feature type="disulfide bond" evidence="7">
    <location>
        <begin position="98"/>
        <end position="112"/>
    </location>
</feature>
<dbReference type="AlphaFoldDB" id="A0A176WS68"/>
<evidence type="ECO:0000259" key="11">
    <source>
        <dbReference type="PROSITE" id="PS50011"/>
    </source>
</evidence>
<name>A0A176WS68_MARPO</name>
<evidence type="ECO:0000256" key="4">
    <source>
        <dbReference type="ARBA" id="ARBA00022741"/>
    </source>
</evidence>
<dbReference type="InterPro" id="IPR017441">
    <property type="entry name" value="Protein_kinase_ATP_BS"/>
</dbReference>
<keyword evidence="14" id="KW-1185">Reference proteome</keyword>
<evidence type="ECO:0000256" key="3">
    <source>
        <dbReference type="ARBA" id="ARBA00022729"/>
    </source>
</evidence>
<comment type="caution">
    <text evidence="13">The sequence shown here is derived from an EMBL/GenBank/DDBJ whole genome shotgun (WGS) entry which is preliminary data.</text>
</comment>
<dbReference type="CDD" id="cd00035">
    <property type="entry name" value="ChtBD1"/>
    <property type="match status" value="2"/>
</dbReference>
<sequence>MDCSEGGGKRRSVGLAVVWIVLAASLELGRAQGGCGSTADNATCANSLCCSSANFCGSTAEYCGTGCQASYGVCGVSPESSPAQGSCEVGRPCQEGYCCSSAGFCGTTVEYCGAGCQFGACTSTSSTGLSAGAIIGIAFGSAFVLFLALLFYVLARRRRKLAQAKPSPTEPPSDDFELSLPSIGDSLAGKVMGMRYTYEALNEATNGFCEELGRGAYGIVYKGTLKDGSEIAVKKLVDSQRGAKDFEAEMKTLGSINHANLVALRGFSVRSHQPFLVYEYVPNGSLDKWIFCQERRLPWQTRVEIARGTAKGLSYLHGELQIGQAIIHLDIKPENILLNEQFVPKVADFGMAKLIGQTRTHTIASGGTFGYMAPEVYAGAATTKMDVYSFGIVLLELVAGRRHLDHSFADDRFFLPAWAIRRVMVHLEIDVVDPRLEGNFNSIQAKELITIALLCLQRDPDDRPDMSAVFRMIEGVKVPSELPASLQQELEMTERLVRKPTQALGWKADADSFFIDFGSDRSYPLEELFSETKMNVDGRKTETDRENEKGRAEDFAQQSRALSCFRFSTRRSALLQWSLDSAKKTGGGGFSQCRTPCGTPGLMMNRHSVIWSWRRGRKQLLTEGRAALIILSTCVPLELVMLMQLTAHAVVSVCKSKVPCAQDLLQKFYKKSLTSKLAITRWSALTIVPVVTTMIPSMHPLVKSVTGERPHIALES</sequence>
<evidence type="ECO:0000256" key="9">
    <source>
        <dbReference type="SAM" id="Phobius"/>
    </source>
</evidence>
<organism evidence="13 14">
    <name type="scientific">Marchantia polymorpha subsp. ruderalis</name>
    <dbReference type="NCBI Taxonomy" id="1480154"/>
    <lineage>
        <taxon>Eukaryota</taxon>
        <taxon>Viridiplantae</taxon>
        <taxon>Streptophyta</taxon>
        <taxon>Embryophyta</taxon>
        <taxon>Marchantiophyta</taxon>
        <taxon>Marchantiopsida</taxon>
        <taxon>Marchantiidae</taxon>
        <taxon>Marchantiales</taxon>
        <taxon>Marchantiaceae</taxon>
        <taxon>Marchantia</taxon>
    </lineage>
</organism>
<dbReference type="SUPFAM" id="SSF56112">
    <property type="entry name" value="Protein kinase-like (PK-like)"/>
    <property type="match status" value="1"/>
</dbReference>
<dbReference type="SMART" id="SM00270">
    <property type="entry name" value="ChtBD1"/>
    <property type="match status" value="2"/>
</dbReference>
<keyword evidence="9" id="KW-0812">Transmembrane</keyword>
<dbReference type="InterPro" id="IPR018371">
    <property type="entry name" value="Chitin-binding_1_CS"/>
</dbReference>
<dbReference type="Pfam" id="PF00187">
    <property type="entry name" value="Chitin_bind_1"/>
    <property type="match status" value="2"/>
</dbReference>
<gene>
    <name evidence="13" type="ORF">AXG93_4461s1150</name>
</gene>
<reference evidence="13" key="1">
    <citation type="submission" date="2016-03" db="EMBL/GenBank/DDBJ databases">
        <title>Mechanisms controlling the formation of the plant cell surface in tip-growing cells are functionally conserved among land plants.</title>
        <authorList>
            <person name="Honkanen S."/>
            <person name="Jones V.A."/>
            <person name="Morieri G."/>
            <person name="Champion C."/>
            <person name="Hetherington A.J."/>
            <person name="Kelly S."/>
            <person name="Saint-Marcoux D."/>
            <person name="Proust H."/>
            <person name="Prescott H."/>
            <person name="Dolan L."/>
        </authorList>
    </citation>
    <scope>NUCLEOTIDE SEQUENCE [LARGE SCALE GENOMIC DNA]</scope>
    <source>
        <tissue evidence="13">Whole gametophyte</tissue>
    </source>
</reference>
<feature type="domain" description="Chitin-binding type-1" evidence="12">
    <location>
        <begin position="32"/>
        <end position="76"/>
    </location>
</feature>
<dbReference type="PROSITE" id="PS00108">
    <property type="entry name" value="PROTEIN_KINASE_ST"/>
    <property type="match status" value="1"/>
</dbReference>
<dbReference type="PROSITE" id="PS50011">
    <property type="entry name" value="PROTEIN_KINASE_DOM"/>
    <property type="match status" value="1"/>
</dbReference>
<comment type="caution">
    <text evidence="7">Lacks conserved residue(s) required for the propagation of feature annotation.</text>
</comment>
<proteinExistence type="predicted"/>
<dbReference type="GO" id="GO:0008061">
    <property type="term" value="F:chitin binding"/>
    <property type="evidence" value="ECO:0007669"/>
    <property type="project" value="UniProtKB-UniRule"/>
</dbReference>
<keyword evidence="6 8" id="KW-0067">ATP-binding</keyword>
<evidence type="ECO:0000256" key="8">
    <source>
        <dbReference type="PROSITE-ProRule" id="PRU10141"/>
    </source>
</evidence>
<dbReference type="Gene3D" id="3.30.200.20">
    <property type="entry name" value="Phosphorylase Kinase, domain 1"/>
    <property type="match status" value="1"/>
</dbReference>
<feature type="domain" description="Chitin-binding type-1" evidence="12">
    <location>
        <begin position="84"/>
        <end position="123"/>
    </location>
</feature>
<keyword evidence="4 8" id="KW-0547">Nucleotide-binding</keyword>
<dbReference type="InterPro" id="IPR011009">
    <property type="entry name" value="Kinase-like_dom_sf"/>
</dbReference>
<evidence type="ECO:0000256" key="5">
    <source>
        <dbReference type="ARBA" id="ARBA00022777"/>
    </source>
</evidence>
<dbReference type="InterPro" id="IPR001002">
    <property type="entry name" value="Chitin-bd_1"/>
</dbReference>
<evidence type="ECO:0000256" key="10">
    <source>
        <dbReference type="SAM" id="SignalP"/>
    </source>
</evidence>
<dbReference type="SMART" id="SM00220">
    <property type="entry name" value="S_TKc"/>
    <property type="match status" value="1"/>
</dbReference>
<keyword evidence="9" id="KW-1133">Transmembrane helix</keyword>
<dbReference type="InterPro" id="IPR008271">
    <property type="entry name" value="Ser/Thr_kinase_AS"/>
</dbReference>
<dbReference type="GO" id="GO:0005524">
    <property type="term" value="F:ATP binding"/>
    <property type="evidence" value="ECO:0007669"/>
    <property type="project" value="UniProtKB-UniRule"/>
</dbReference>
<dbReference type="PANTHER" id="PTHR47976:SF115">
    <property type="entry name" value="RECEPTOR-LIKE SERINE_THREONINE-PROTEIN KINASE"/>
    <property type="match status" value="1"/>
</dbReference>
<feature type="binding site" evidence="8">
    <location>
        <position position="235"/>
    </location>
    <ligand>
        <name>ATP</name>
        <dbReference type="ChEBI" id="CHEBI:30616"/>
    </ligand>
</feature>
<dbReference type="FunFam" id="1.10.510.10:FF:000384">
    <property type="entry name" value="G-type lectin S-receptor-like serine/threonine-protein kinase"/>
    <property type="match status" value="1"/>
</dbReference>
<accession>A0A176WS68</accession>
<dbReference type="Pfam" id="PF00069">
    <property type="entry name" value="Pkinase"/>
    <property type="match status" value="1"/>
</dbReference>
<feature type="disulfide bond" evidence="7">
    <location>
        <begin position="35"/>
        <end position="50"/>
    </location>
</feature>
<dbReference type="InterPro" id="IPR051343">
    <property type="entry name" value="G-type_lectin_kinases/EP1-like"/>
</dbReference>
<evidence type="ECO:0000256" key="6">
    <source>
        <dbReference type="ARBA" id="ARBA00022840"/>
    </source>
</evidence>
<keyword evidence="9" id="KW-0472">Membrane</keyword>
<dbReference type="FunFam" id="3.30.200.20:FF:000178">
    <property type="entry name" value="serine/threonine-protein kinase PBS1-like"/>
    <property type="match status" value="1"/>
</dbReference>
<feature type="chain" id="PRO_5008052774" description="Protein kinase domain-containing protein" evidence="10">
    <location>
        <begin position="32"/>
        <end position="716"/>
    </location>
</feature>
<feature type="domain" description="Protein kinase" evidence="11">
    <location>
        <begin position="206"/>
        <end position="476"/>
    </location>
</feature>
<dbReference type="PANTHER" id="PTHR47976">
    <property type="entry name" value="G-TYPE LECTIN S-RECEPTOR-LIKE SERINE/THREONINE-PROTEIN KINASE SD2-5"/>
    <property type="match status" value="1"/>
</dbReference>
<dbReference type="InterPro" id="IPR036861">
    <property type="entry name" value="Endochitinase-like_sf"/>
</dbReference>
<dbReference type="PROSITE" id="PS00026">
    <property type="entry name" value="CHIT_BIND_I_1"/>
    <property type="match status" value="1"/>
</dbReference>
<dbReference type="SUPFAM" id="SSF57016">
    <property type="entry name" value="Plant lectins/antimicrobial peptides"/>
    <property type="match status" value="2"/>
</dbReference>
<dbReference type="InterPro" id="IPR000719">
    <property type="entry name" value="Prot_kinase_dom"/>
</dbReference>
<dbReference type="Gene3D" id="1.10.510.10">
    <property type="entry name" value="Transferase(Phosphotransferase) domain 1"/>
    <property type="match status" value="1"/>
</dbReference>
<evidence type="ECO:0000313" key="13">
    <source>
        <dbReference type="EMBL" id="OAE35136.1"/>
    </source>
</evidence>
<protein>
    <recommendedName>
        <fullName evidence="15">Protein kinase domain-containing protein</fullName>
    </recommendedName>
</protein>
<evidence type="ECO:0000313" key="14">
    <source>
        <dbReference type="Proteomes" id="UP000077202"/>
    </source>
</evidence>
<keyword evidence="2" id="KW-0808">Transferase</keyword>
<keyword evidence="1 7" id="KW-0147">Chitin-binding</keyword>
<keyword evidence="5" id="KW-0418">Kinase</keyword>
<evidence type="ECO:0008006" key="15">
    <source>
        <dbReference type="Google" id="ProtNLM"/>
    </source>
</evidence>
<dbReference type="PROSITE" id="PS00107">
    <property type="entry name" value="PROTEIN_KINASE_ATP"/>
    <property type="match status" value="1"/>
</dbReference>
<evidence type="ECO:0000256" key="1">
    <source>
        <dbReference type="ARBA" id="ARBA00022669"/>
    </source>
</evidence>
<dbReference type="GO" id="GO:0004672">
    <property type="term" value="F:protein kinase activity"/>
    <property type="evidence" value="ECO:0007669"/>
    <property type="project" value="InterPro"/>
</dbReference>
<dbReference type="EMBL" id="LVLJ01000253">
    <property type="protein sequence ID" value="OAE35136.1"/>
    <property type="molecule type" value="Genomic_DNA"/>
</dbReference>
<feature type="transmembrane region" description="Helical" evidence="9">
    <location>
        <begin position="131"/>
        <end position="155"/>
    </location>
</feature>